<organism evidence="2 3">
    <name type="scientific">Steinernema carpocapsae</name>
    <name type="common">Entomopathogenic nematode</name>
    <dbReference type="NCBI Taxonomy" id="34508"/>
    <lineage>
        <taxon>Eukaryota</taxon>
        <taxon>Metazoa</taxon>
        <taxon>Ecdysozoa</taxon>
        <taxon>Nematoda</taxon>
        <taxon>Chromadorea</taxon>
        <taxon>Rhabditida</taxon>
        <taxon>Tylenchina</taxon>
        <taxon>Panagrolaimomorpha</taxon>
        <taxon>Strongyloidoidea</taxon>
        <taxon>Steinernematidae</taxon>
        <taxon>Steinernema</taxon>
    </lineage>
</organism>
<comment type="caution">
    <text evidence="2">The sequence shown here is derived from an EMBL/GenBank/DDBJ whole genome shotgun (WGS) entry which is preliminary data.</text>
</comment>
<evidence type="ECO:0000313" key="3">
    <source>
        <dbReference type="Proteomes" id="UP000298663"/>
    </source>
</evidence>
<accession>A0A4U5MVQ3</accession>
<evidence type="ECO:0000256" key="1">
    <source>
        <dbReference type="SAM" id="MobiDB-lite"/>
    </source>
</evidence>
<reference evidence="2 3" key="2">
    <citation type="journal article" date="2019" name="G3 (Bethesda)">
        <title>Hybrid Assembly of the Genome of the Entomopathogenic Nematode Steinernema carpocapsae Identifies the X-Chromosome.</title>
        <authorList>
            <person name="Serra L."/>
            <person name="Macchietto M."/>
            <person name="Macias-Munoz A."/>
            <person name="McGill C.J."/>
            <person name="Rodriguez I.M."/>
            <person name="Rodriguez B."/>
            <person name="Murad R."/>
            <person name="Mortazavi A."/>
        </authorList>
    </citation>
    <scope>NUCLEOTIDE SEQUENCE [LARGE SCALE GENOMIC DNA]</scope>
    <source>
        <strain evidence="2 3">ALL</strain>
    </source>
</reference>
<name>A0A4U5MVQ3_STECR</name>
<proteinExistence type="predicted"/>
<protein>
    <submittedName>
        <fullName evidence="2">Uncharacterized protein</fullName>
    </submittedName>
</protein>
<keyword evidence="3" id="KW-1185">Reference proteome</keyword>
<dbReference type="EMBL" id="AZBU02000006">
    <property type="protein sequence ID" value="TKR73911.1"/>
    <property type="molecule type" value="Genomic_DNA"/>
</dbReference>
<evidence type="ECO:0000313" key="2">
    <source>
        <dbReference type="EMBL" id="TKR73911.1"/>
    </source>
</evidence>
<dbReference type="AlphaFoldDB" id="A0A4U5MVQ3"/>
<gene>
    <name evidence="2" type="ORF">L596_021156</name>
</gene>
<reference evidence="2 3" key="1">
    <citation type="journal article" date="2015" name="Genome Biol.">
        <title>Comparative genomics of Steinernema reveals deeply conserved gene regulatory networks.</title>
        <authorList>
            <person name="Dillman A.R."/>
            <person name="Macchietto M."/>
            <person name="Porter C.F."/>
            <person name="Rogers A."/>
            <person name="Williams B."/>
            <person name="Antoshechkin I."/>
            <person name="Lee M.M."/>
            <person name="Goodwin Z."/>
            <person name="Lu X."/>
            <person name="Lewis E.E."/>
            <person name="Goodrich-Blair H."/>
            <person name="Stock S.P."/>
            <person name="Adams B.J."/>
            <person name="Sternberg P.W."/>
            <person name="Mortazavi A."/>
        </authorList>
    </citation>
    <scope>NUCLEOTIDE SEQUENCE [LARGE SCALE GENOMIC DNA]</scope>
    <source>
        <strain evidence="2 3">ALL</strain>
    </source>
</reference>
<feature type="compositionally biased region" description="Acidic residues" evidence="1">
    <location>
        <begin position="43"/>
        <end position="65"/>
    </location>
</feature>
<dbReference type="Proteomes" id="UP000298663">
    <property type="component" value="Unassembled WGS sequence"/>
</dbReference>
<sequence>MNESSVCASLRIKVQKGRLIVLIFVFFREVSLNARLDAAKDDDYGEDDDRDDEDDGEDDDSDDETPVPTASF</sequence>
<feature type="region of interest" description="Disordered" evidence="1">
    <location>
        <begin position="38"/>
        <end position="72"/>
    </location>
</feature>